<evidence type="ECO:0000313" key="3">
    <source>
        <dbReference type="Proteomes" id="UP001597351"/>
    </source>
</evidence>
<dbReference type="RefSeq" id="WP_343919217.1">
    <property type="nucleotide sequence ID" value="NZ_BAAAJT010000002.1"/>
</dbReference>
<dbReference type="Gene3D" id="3.40.50.1460">
    <property type="match status" value="1"/>
</dbReference>
<dbReference type="InterPro" id="IPR029030">
    <property type="entry name" value="Caspase-like_dom_sf"/>
</dbReference>
<sequence>MRRALVFGMATYESEALPNLPSGVADAEQVADLLRYHVGGTDNFEVTVQVSDDDNMLTVEDLMRTTDAWFDAGPITDGLIYFSGHASNTPYGLHLAGADTDGSFDAGFAFDSLLHRANQKTFASLTIILDCCHSGAAGDITLDTRFDALLLRKNVAILAASREFESAWGGDPTSQFTEQFIGALSDARIQSDGPATVFDVFQNVRVVLPTLGQTPVLKAHISTDVVLRDRN</sequence>
<name>A0ABW4TMM9_9ACTN</name>
<feature type="domain" description="Peptidase C14 caspase" evidence="1">
    <location>
        <begin position="2"/>
        <end position="220"/>
    </location>
</feature>
<comment type="caution">
    <text evidence="2">The sequence shown here is derived from an EMBL/GenBank/DDBJ whole genome shotgun (WGS) entry which is preliminary data.</text>
</comment>
<dbReference type="InterPro" id="IPR011600">
    <property type="entry name" value="Pept_C14_caspase"/>
</dbReference>
<dbReference type="Proteomes" id="UP001597351">
    <property type="component" value="Unassembled WGS sequence"/>
</dbReference>
<dbReference type="Pfam" id="PF00656">
    <property type="entry name" value="Peptidase_C14"/>
    <property type="match status" value="1"/>
</dbReference>
<gene>
    <name evidence="2" type="ORF">ACFSDE_13425</name>
</gene>
<dbReference type="SUPFAM" id="SSF52129">
    <property type="entry name" value="Caspase-like"/>
    <property type="match status" value="1"/>
</dbReference>
<keyword evidence="3" id="KW-1185">Reference proteome</keyword>
<proteinExistence type="predicted"/>
<accession>A0ABW4TMM9</accession>
<evidence type="ECO:0000313" key="2">
    <source>
        <dbReference type="EMBL" id="MFD1947795.1"/>
    </source>
</evidence>
<protein>
    <submittedName>
        <fullName evidence="2">Caspase domain-containing protein</fullName>
    </submittedName>
</protein>
<dbReference type="EMBL" id="JBHUGD010000003">
    <property type="protein sequence ID" value="MFD1947795.1"/>
    <property type="molecule type" value="Genomic_DNA"/>
</dbReference>
<organism evidence="2 3">
    <name type="scientific">Nocardioides aestuarii</name>
    <dbReference type="NCBI Taxonomy" id="252231"/>
    <lineage>
        <taxon>Bacteria</taxon>
        <taxon>Bacillati</taxon>
        <taxon>Actinomycetota</taxon>
        <taxon>Actinomycetes</taxon>
        <taxon>Propionibacteriales</taxon>
        <taxon>Nocardioidaceae</taxon>
        <taxon>Nocardioides</taxon>
    </lineage>
</organism>
<evidence type="ECO:0000259" key="1">
    <source>
        <dbReference type="Pfam" id="PF00656"/>
    </source>
</evidence>
<reference evidence="3" key="1">
    <citation type="journal article" date="2019" name="Int. J. Syst. Evol. Microbiol.">
        <title>The Global Catalogue of Microorganisms (GCM) 10K type strain sequencing project: providing services to taxonomists for standard genome sequencing and annotation.</title>
        <authorList>
            <consortium name="The Broad Institute Genomics Platform"/>
            <consortium name="The Broad Institute Genome Sequencing Center for Infectious Disease"/>
            <person name="Wu L."/>
            <person name="Ma J."/>
        </authorList>
    </citation>
    <scope>NUCLEOTIDE SEQUENCE [LARGE SCALE GENOMIC DNA]</scope>
    <source>
        <strain evidence="3">CGMCC 1.12477</strain>
    </source>
</reference>